<feature type="domain" description="Glycosyltransferase 2-like" evidence="4">
    <location>
        <begin position="468"/>
        <end position="602"/>
    </location>
</feature>
<feature type="transmembrane region" description="Helical" evidence="2">
    <location>
        <begin position="321"/>
        <end position="343"/>
    </location>
</feature>
<name>A0ABP8W7F1_9ACTN</name>
<comment type="caution">
    <text evidence="5">The sequence shown here is derived from an EMBL/GenBank/DDBJ whole genome shotgun (WGS) entry which is preliminary data.</text>
</comment>
<feature type="region of interest" description="Disordered" evidence="1">
    <location>
        <begin position="351"/>
        <end position="374"/>
    </location>
</feature>
<evidence type="ECO:0000313" key="6">
    <source>
        <dbReference type="Proteomes" id="UP001500621"/>
    </source>
</evidence>
<proteinExistence type="predicted"/>
<dbReference type="RefSeq" id="WP_345265472.1">
    <property type="nucleotide sequence ID" value="NZ_BAABIM010000002.1"/>
</dbReference>
<keyword evidence="2" id="KW-1133">Transmembrane helix</keyword>
<feature type="domain" description="Type II secretion system protein GspE N-terminal" evidence="3">
    <location>
        <begin position="182"/>
        <end position="259"/>
    </location>
</feature>
<dbReference type="InterPro" id="IPR007831">
    <property type="entry name" value="T2SS_GspE_N"/>
</dbReference>
<reference evidence="6" key="1">
    <citation type="journal article" date="2019" name="Int. J. Syst. Evol. Microbiol.">
        <title>The Global Catalogue of Microorganisms (GCM) 10K type strain sequencing project: providing services to taxonomists for standard genome sequencing and annotation.</title>
        <authorList>
            <consortium name="The Broad Institute Genomics Platform"/>
            <consortium name="The Broad Institute Genome Sequencing Center for Infectious Disease"/>
            <person name="Wu L."/>
            <person name="Ma J."/>
        </authorList>
    </citation>
    <scope>NUCLEOTIDE SEQUENCE [LARGE SCALE GENOMIC DNA]</scope>
    <source>
        <strain evidence="6">JCM 18127</strain>
    </source>
</reference>
<evidence type="ECO:0000256" key="1">
    <source>
        <dbReference type="SAM" id="MobiDB-lite"/>
    </source>
</evidence>
<protein>
    <recommendedName>
        <fullName evidence="7">Glycosyltransferase</fullName>
    </recommendedName>
</protein>
<keyword evidence="2" id="KW-0812">Transmembrane</keyword>
<dbReference type="Gene3D" id="3.30.300.160">
    <property type="entry name" value="Type II secretion system, protein E, N-terminal domain"/>
    <property type="match status" value="2"/>
</dbReference>
<evidence type="ECO:0000256" key="2">
    <source>
        <dbReference type="SAM" id="Phobius"/>
    </source>
</evidence>
<gene>
    <name evidence="5" type="ORF">GCM10023226_20860</name>
</gene>
<evidence type="ECO:0000313" key="5">
    <source>
        <dbReference type="EMBL" id="GAA4683522.1"/>
    </source>
</evidence>
<accession>A0ABP8W7F1</accession>
<feature type="transmembrane region" description="Helical" evidence="2">
    <location>
        <begin position="675"/>
        <end position="697"/>
    </location>
</feature>
<dbReference type="SUPFAM" id="SSF53448">
    <property type="entry name" value="Nucleotide-diphospho-sugar transferases"/>
    <property type="match status" value="1"/>
</dbReference>
<dbReference type="InterPro" id="IPR001173">
    <property type="entry name" value="Glyco_trans_2-like"/>
</dbReference>
<dbReference type="Gene3D" id="3.90.550.10">
    <property type="entry name" value="Spore Coat Polysaccharide Biosynthesis Protein SpsA, Chain A"/>
    <property type="match status" value="1"/>
</dbReference>
<dbReference type="SUPFAM" id="SSF160246">
    <property type="entry name" value="EspE N-terminal domain-like"/>
    <property type="match status" value="2"/>
</dbReference>
<organism evidence="5 6">
    <name type="scientific">Nocardioides nanhaiensis</name>
    <dbReference type="NCBI Taxonomy" id="1476871"/>
    <lineage>
        <taxon>Bacteria</taxon>
        <taxon>Bacillati</taxon>
        <taxon>Actinomycetota</taxon>
        <taxon>Actinomycetes</taxon>
        <taxon>Propionibacteriales</taxon>
        <taxon>Nocardioidaceae</taxon>
        <taxon>Nocardioides</taxon>
    </lineage>
</organism>
<keyword evidence="6" id="KW-1185">Reference proteome</keyword>
<feature type="transmembrane region" description="Helical" evidence="2">
    <location>
        <begin position="637"/>
        <end position="663"/>
    </location>
</feature>
<keyword evidence="2" id="KW-0472">Membrane</keyword>
<dbReference type="InterPro" id="IPR029044">
    <property type="entry name" value="Nucleotide-diphossugar_trans"/>
</dbReference>
<evidence type="ECO:0000259" key="4">
    <source>
        <dbReference type="Pfam" id="PF13632"/>
    </source>
</evidence>
<feature type="domain" description="Type II secretion system protein GspE N-terminal" evidence="3">
    <location>
        <begin position="18"/>
        <end position="93"/>
    </location>
</feature>
<dbReference type="EMBL" id="BAABIM010000002">
    <property type="protein sequence ID" value="GAA4683522.1"/>
    <property type="molecule type" value="Genomic_DNA"/>
</dbReference>
<dbReference type="Pfam" id="PF05157">
    <property type="entry name" value="MshEN"/>
    <property type="match status" value="2"/>
</dbReference>
<dbReference type="InterPro" id="IPR037257">
    <property type="entry name" value="T2SS_E_N_sf"/>
</dbReference>
<evidence type="ECO:0000259" key="3">
    <source>
        <dbReference type="Pfam" id="PF05157"/>
    </source>
</evidence>
<evidence type="ECO:0008006" key="7">
    <source>
        <dbReference type="Google" id="ProtNLM"/>
    </source>
</evidence>
<dbReference type="Proteomes" id="UP001500621">
    <property type="component" value="Unassembled WGS sequence"/>
</dbReference>
<dbReference type="Pfam" id="PF13632">
    <property type="entry name" value="Glyco_trans_2_3"/>
    <property type="match status" value="1"/>
</dbReference>
<sequence length="745" mass="77703">MRTPPTPPSSPTAAPLTRCAVDPALRHLAPEGLCRSFSLVPYAEQDGRLLVAAVDAEDLVAAHVLADRLGRPVELVAHTRAAVQDALDAAYPPLPAAAETPQQQHQRERLGQVLLRNGLVANSALQAGYVEHLTYLRDADTADTADTADHPHDAGVALGEVLVARGAIEEDALVAVLSELHDLQRVSLAHTAPTPELGGLLPLELALRARVVPVAERGTQLVLAAARPLDPATLEELRTVLGRPVALVLAAAPEVERLILGVHQLELTDVARSAVTDRPAAATGHPGRLPGHATTSWSHRALLALLALAAAGALVRRPGPALTLLAVALLLGACLVGVHRAVLTGRALRPANTPERPGSDCADAAAPLEVDDDPAVPPGRLPRYSVLVTLRRAVALPGLLAGLEAVDYPRSRLEVLLLCEESDATVREAVAQTLLPAHVRVVVVPDSHPATPAKARNLALALTRGELVTVLDEADRLDPRQLRAVAARFAADPGLACVQARLQHDVVEGSPALVAGWAAGALAVRSGLWVPAAVDAGSAVLLGESSHHVRSAVLRQLGGWDPHSQTPGAEFGVRLRRTGHRVGVVAAATWSPAPTDLRSWLRGSAARDRGLLTTALAHVRAPRRLVRDLGVRAAADLVLTTVGGLGRLVSPVLVLGAVAWVALRVGDLEPGPPAVQLLGLACLVAVLGAALGSAYLVLAGTLRLRRHDLVRSALLTPASWLLLSVAPLLPRPGASGVGRPREVCP</sequence>